<feature type="transmembrane region" description="Helical" evidence="6">
    <location>
        <begin position="96"/>
        <end position="123"/>
    </location>
</feature>
<dbReference type="AlphaFoldDB" id="C1DWT9"/>
<dbReference type="Pfam" id="PF03631">
    <property type="entry name" value="Virul_fac_BrkB"/>
    <property type="match status" value="1"/>
</dbReference>
<dbReference type="EMBL" id="CP001229">
    <property type="protein sequence ID" value="ACN98624.1"/>
    <property type="molecule type" value="Genomic_DNA"/>
</dbReference>
<dbReference type="OrthoDB" id="10809at2"/>
<feature type="transmembrane region" description="Helical" evidence="6">
    <location>
        <begin position="256"/>
        <end position="280"/>
    </location>
</feature>
<keyword evidence="3 6" id="KW-0812">Transmembrane</keyword>
<dbReference type="PANTHER" id="PTHR30213">
    <property type="entry name" value="INNER MEMBRANE PROTEIN YHJD"/>
    <property type="match status" value="1"/>
</dbReference>
<evidence type="ECO:0000256" key="5">
    <source>
        <dbReference type="ARBA" id="ARBA00023136"/>
    </source>
</evidence>
<reference evidence="7 8" key="1">
    <citation type="journal article" date="2009" name="J. Bacteriol.">
        <title>Complete and draft genome sequences of six members of the Aquificales.</title>
        <authorList>
            <person name="Reysenbach A.L."/>
            <person name="Hamamura N."/>
            <person name="Podar M."/>
            <person name="Griffiths E."/>
            <person name="Ferreira S."/>
            <person name="Hochstein R."/>
            <person name="Heidelberg J."/>
            <person name="Johnson J."/>
            <person name="Mead D."/>
            <person name="Pohorille A."/>
            <person name="Sarmiento M."/>
            <person name="Schweighofer K."/>
            <person name="Seshadri R."/>
            <person name="Voytek M.A."/>
        </authorList>
    </citation>
    <scope>NUCLEOTIDE SEQUENCE [LARGE SCALE GENOMIC DNA]</scope>
    <source>
        <strain evidence="8">Az-Fu1 / DSM 15241 / OCM 825</strain>
    </source>
</reference>
<keyword evidence="2" id="KW-1003">Cell membrane</keyword>
<dbReference type="InterPro" id="IPR017039">
    <property type="entry name" value="Virul_fac_BrkB"/>
</dbReference>
<sequence length="299" mass="35358">MKKVLNGIFIPFFISLILAIKDYFNKNYSYHSSSLAFYFFLSIFPMFIFVFSILSFIAFLKISDIYYIVYNLFPNIAEKFLENVLKFYNTNLSTNLSLISILLSLYFGKDLFIAIQMAFHYVWELEYTTDRKKMIVSILALPFIAIIFTVFYLFMILLKFIDEVKNYLENFDVIFLKWLTNLINFLAENVDTILNLLNISEIITFFVVIHLLFYFFTPVNVERKKLILVVLFVSFCLFMMRVLFESVIINFLSKNPLFLTVGSIFAFLVWVKLSFDIILIGQRIVYYYSKHSEGKSPSE</sequence>
<feature type="transmembrane region" description="Helical" evidence="6">
    <location>
        <begin position="135"/>
        <end position="158"/>
    </location>
</feature>
<evidence type="ECO:0000256" key="4">
    <source>
        <dbReference type="ARBA" id="ARBA00022989"/>
    </source>
</evidence>
<feature type="transmembrane region" description="Helical" evidence="6">
    <location>
        <begin position="226"/>
        <end position="244"/>
    </location>
</feature>
<dbReference type="GO" id="GO:0005886">
    <property type="term" value="C:plasma membrane"/>
    <property type="evidence" value="ECO:0007669"/>
    <property type="project" value="UniProtKB-SubCell"/>
</dbReference>
<dbReference type="Proteomes" id="UP000001369">
    <property type="component" value="Chromosome"/>
</dbReference>
<evidence type="ECO:0000256" key="1">
    <source>
        <dbReference type="ARBA" id="ARBA00004651"/>
    </source>
</evidence>
<keyword evidence="5 6" id="KW-0472">Membrane</keyword>
<dbReference type="STRING" id="204536.SULAZ_1613"/>
<dbReference type="KEGG" id="saf:SULAZ_1613"/>
<comment type="subcellular location">
    <subcellularLocation>
        <location evidence="1">Cell membrane</location>
        <topology evidence="1">Multi-pass membrane protein</topology>
    </subcellularLocation>
</comment>
<dbReference type="PIRSF" id="PIRSF035875">
    <property type="entry name" value="RNase_BN"/>
    <property type="match status" value="1"/>
</dbReference>
<evidence type="ECO:0000313" key="8">
    <source>
        <dbReference type="Proteomes" id="UP000001369"/>
    </source>
</evidence>
<dbReference type="PANTHER" id="PTHR30213:SF0">
    <property type="entry name" value="UPF0761 MEMBRANE PROTEIN YIHY"/>
    <property type="match status" value="1"/>
</dbReference>
<keyword evidence="8" id="KW-1185">Reference proteome</keyword>
<name>C1DWT9_SULAA</name>
<evidence type="ECO:0000256" key="3">
    <source>
        <dbReference type="ARBA" id="ARBA00022692"/>
    </source>
</evidence>
<proteinExistence type="predicted"/>
<dbReference type="eggNOG" id="COG1295">
    <property type="taxonomic scope" value="Bacteria"/>
</dbReference>
<dbReference type="HOGENOM" id="CLU_921106_0_0_0"/>
<accession>C1DWT9</accession>
<evidence type="ECO:0000313" key="7">
    <source>
        <dbReference type="EMBL" id="ACN98624.1"/>
    </source>
</evidence>
<evidence type="ECO:0000256" key="6">
    <source>
        <dbReference type="SAM" id="Phobius"/>
    </source>
</evidence>
<organism evidence="7 8">
    <name type="scientific">Sulfurihydrogenibium azorense (strain DSM 15241 / OCM 825 / Az-Fu1)</name>
    <dbReference type="NCBI Taxonomy" id="204536"/>
    <lineage>
        <taxon>Bacteria</taxon>
        <taxon>Pseudomonadati</taxon>
        <taxon>Aquificota</taxon>
        <taxon>Aquificia</taxon>
        <taxon>Aquificales</taxon>
        <taxon>Hydrogenothermaceae</taxon>
        <taxon>Sulfurihydrogenibium</taxon>
    </lineage>
</organism>
<feature type="transmembrane region" description="Helical" evidence="6">
    <location>
        <begin position="35"/>
        <end position="60"/>
    </location>
</feature>
<gene>
    <name evidence="7" type="ordered locus">SULAZ_1613</name>
</gene>
<keyword evidence="4 6" id="KW-1133">Transmembrane helix</keyword>
<dbReference type="RefSeq" id="WP_012673946.1">
    <property type="nucleotide sequence ID" value="NC_012438.1"/>
</dbReference>
<evidence type="ECO:0000256" key="2">
    <source>
        <dbReference type="ARBA" id="ARBA00022475"/>
    </source>
</evidence>
<protein>
    <submittedName>
        <fullName evidence="7">Putative membrane protein</fullName>
    </submittedName>
</protein>
<feature type="transmembrane region" description="Helical" evidence="6">
    <location>
        <begin position="193"/>
        <end position="214"/>
    </location>
</feature>